<dbReference type="InterPro" id="IPR001638">
    <property type="entry name" value="Solute-binding_3/MltF_N"/>
</dbReference>
<dbReference type="EMBL" id="ASGY01000111">
    <property type="protein sequence ID" value="KGE66989.1"/>
    <property type="molecule type" value="Genomic_DNA"/>
</dbReference>
<keyword evidence="2 3" id="KW-0732">Signal</keyword>
<evidence type="ECO:0000256" key="2">
    <source>
        <dbReference type="ARBA" id="ARBA00022729"/>
    </source>
</evidence>
<dbReference type="OrthoDB" id="9768183at2"/>
<gene>
    <name evidence="5" type="ORF">K814_0115760</name>
</gene>
<dbReference type="Pfam" id="PF00497">
    <property type="entry name" value="SBP_bac_3"/>
    <property type="match status" value="1"/>
</dbReference>
<evidence type="ECO:0000313" key="5">
    <source>
        <dbReference type="EMBL" id="KGE66989.1"/>
    </source>
</evidence>
<organism evidence="5 6">
    <name type="scientific">Pseudomonas fluorescens LMG 5329</name>
    <dbReference type="NCBI Taxonomy" id="1324332"/>
    <lineage>
        <taxon>Bacteria</taxon>
        <taxon>Pseudomonadati</taxon>
        <taxon>Pseudomonadota</taxon>
        <taxon>Gammaproteobacteria</taxon>
        <taxon>Pseudomonadales</taxon>
        <taxon>Pseudomonadaceae</taxon>
        <taxon>Pseudomonas</taxon>
    </lineage>
</organism>
<feature type="signal peptide" evidence="3">
    <location>
        <begin position="1"/>
        <end position="26"/>
    </location>
</feature>
<feature type="chain" id="PRO_5001996392" evidence="3">
    <location>
        <begin position="27"/>
        <end position="260"/>
    </location>
</feature>
<proteinExistence type="inferred from homology"/>
<protein>
    <submittedName>
        <fullName evidence="5">ABC transporter substrate-binding protein</fullName>
    </submittedName>
</protein>
<feature type="domain" description="Solute-binding protein family 3/N-terminal" evidence="4">
    <location>
        <begin position="31"/>
        <end position="256"/>
    </location>
</feature>
<dbReference type="RefSeq" id="WP_038846953.1">
    <property type="nucleotide sequence ID" value="NZ_ASGY01000111.1"/>
</dbReference>
<comment type="similarity">
    <text evidence="1">Belongs to the bacterial solute-binding protein 3 family.</text>
</comment>
<dbReference type="Gene3D" id="3.40.190.10">
    <property type="entry name" value="Periplasmic binding protein-like II"/>
    <property type="match status" value="2"/>
</dbReference>
<dbReference type="PANTHER" id="PTHR35936:SF17">
    <property type="entry name" value="ARGININE-BINDING EXTRACELLULAR PROTEIN ARTP"/>
    <property type="match status" value="1"/>
</dbReference>
<evidence type="ECO:0000313" key="6">
    <source>
        <dbReference type="Proteomes" id="UP000030060"/>
    </source>
</evidence>
<accession>A0A0A1Z150</accession>
<dbReference type="SMART" id="SM00062">
    <property type="entry name" value="PBPb"/>
    <property type="match status" value="1"/>
</dbReference>
<dbReference type="CDD" id="cd13530">
    <property type="entry name" value="PBP2_peptides_like"/>
    <property type="match status" value="1"/>
</dbReference>
<dbReference type="SUPFAM" id="SSF53850">
    <property type="entry name" value="Periplasmic binding protein-like II"/>
    <property type="match status" value="1"/>
</dbReference>
<sequence length="260" mass="27836">MNSLSPLFRRLAFGLCAAVCVSAAHADSASSYKVGATASGSPFTFLDIKSNSIQGVMVDVAEAVGKAGGFTSQIEQTNFAALIPSLTSGKLDFISAGMLKTEERTKVVDFSAPVYAYGEGLIVNADDNTAYPELMPLKDQVVGVQAGTVFYDQLNKLGIFKEIRTYDSIGEMVRDLSLGRIKAAVGDQPVVAYQIRQKLFKGVKLAPDYKPTNVGEVCLVVRKGDAQTLERLNTAIASIKADGTLDSILKKWGLDTQVRP</sequence>
<evidence type="ECO:0000259" key="4">
    <source>
        <dbReference type="SMART" id="SM00062"/>
    </source>
</evidence>
<name>A0A0A1Z150_PSEFL</name>
<reference evidence="5 6" key="1">
    <citation type="journal article" date="2013" name="Genome Announc.">
        <title>Draft Genome Sequence of Pseudomonas fluorescens LMG 5329, a White Line-Inducing Principle-Producing Bioindicator for the Mushroom Pathogen Pseudomonas tolaasii.</title>
        <authorList>
            <person name="Ghequire M.G."/>
            <person name="Rokni-Zadeh H."/>
            <person name="Zarrineh P."/>
            <person name="De Mot R."/>
        </authorList>
    </citation>
    <scope>NUCLEOTIDE SEQUENCE [LARGE SCALE GENOMIC DNA]</scope>
    <source>
        <strain evidence="5 6">LMG 5329</strain>
    </source>
</reference>
<evidence type="ECO:0000256" key="1">
    <source>
        <dbReference type="ARBA" id="ARBA00010333"/>
    </source>
</evidence>
<comment type="caution">
    <text evidence="5">The sequence shown here is derived from an EMBL/GenBank/DDBJ whole genome shotgun (WGS) entry which is preliminary data.</text>
</comment>
<dbReference type="Proteomes" id="UP000030060">
    <property type="component" value="Unassembled WGS sequence"/>
</dbReference>
<dbReference type="AlphaFoldDB" id="A0A0A1Z150"/>
<dbReference type="PANTHER" id="PTHR35936">
    <property type="entry name" value="MEMBRANE-BOUND LYTIC MUREIN TRANSGLYCOSYLASE F"/>
    <property type="match status" value="1"/>
</dbReference>
<evidence type="ECO:0000256" key="3">
    <source>
        <dbReference type="SAM" id="SignalP"/>
    </source>
</evidence>